<dbReference type="InterPro" id="IPR051810">
    <property type="entry name" value="Precorrin_MeTrfase"/>
</dbReference>
<evidence type="ECO:0000256" key="5">
    <source>
        <dbReference type="ARBA" id="ARBA00022691"/>
    </source>
</evidence>
<keyword evidence="8" id="KW-1185">Reference proteome</keyword>
<dbReference type="InterPro" id="IPR006363">
    <property type="entry name" value="Cbl_synth_CobJ/CibH_dom"/>
</dbReference>
<keyword evidence="4 7" id="KW-0808">Transferase</keyword>
<dbReference type="InterPro" id="IPR035996">
    <property type="entry name" value="4pyrrol_Methylase_sf"/>
</dbReference>
<comment type="pathway">
    <text evidence="1">Cofactor biosynthesis; adenosylcobalamin biosynthesis.</text>
</comment>
<dbReference type="SUPFAM" id="SSF53790">
    <property type="entry name" value="Tetrapyrrole methylase"/>
    <property type="match status" value="1"/>
</dbReference>
<reference evidence="7 8" key="1">
    <citation type="journal article" date="2019" name="Microb. Pathog.">
        <title>Comparison of VITEK 2, MALDI-TOF MS, 16S rRNA gene sequencing, and whole-genome sequencing for identification of Roseomonas mucosa.</title>
        <authorList>
            <person name="Rudolph W.W."/>
            <person name="Gunzer F."/>
            <person name="Trauth M."/>
            <person name="Bunk B."/>
            <person name="Bigge R."/>
            <person name="Schrottner P."/>
        </authorList>
    </citation>
    <scope>NUCLEOTIDE SEQUENCE [LARGE SCALE GENOMIC DNA]</scope>
    <source>
        <strain evidence="7 8">DSM 103800</strain>
    </source>
</reference>
<proteinExistence type="predicted"/>
<dbReference type="GO" id="GO:0032259">
    <property type="term" value="P:methylation"/>
    <property type="evidence" value="ECO:0007669"/>
    <property type="project" value="UniProtKB-KW"/>
</dbReference>
<dbReference type="PANTHER" id="PTHR47036">
    <property type="entry name" value="COBALT-FACTOR III C(17)-METHYLTRANSFERASE-RELATED"/>
    <property type="match status" value="1"/>
</dbReference>
<dbReference type="RefSeq" id="WP_314281660.1">
    <property type="nucleotide sequence ID" value="NZ_JAVVDO010000010.1"/>
</dbReference>
<evidence type="ECO:0000313" key="8">
    <source>
        <dbReference type="Proteomes" id="UP001258945"/>
    </source>
</evidence>
<gene>
    <name evidence="7" type="primary">cobJ</name>
    <name evidence="7" type="ORF">RQ831_08145</name>
</gene>
<keyword evidence="2" id="KW-0169">Cobalamin biosynthesis</keyword>
<keyword evidence="3 7" id="KW-0489">Methyltransferase</keyword>
<keyword evidence="5" id="KW-0949">S-adenosyl-L-methionine</keyword>
<name>A0ABU3MDQ2_9PROT</name>
<dbReference type="InterPro" id="IPR014777">
    <property type="entry name" value="4pyrrole_Mease_sub1"/>
</dbReference>
<feature type="domain" description="Tetrapyrrole methylase" evidence="6">
    <location>
        <begin position="9"/>
        <end position="215"/>
    </location>
</feature>
<evidence type="ECO:0000256" key="3">
    <source>
        <dbReference type="ARBA" id="ARBA00022603"/>
    </source>
</evidence>
<dbReference type="CDD" id="cd11646">
    <property type="entry name" value="Precorrin_3B_C17_MT"/>
    <property type="match status" value="1"/>
</dbReference>
<evidence type="ECO:0000259" key="6">
    <source>
        <dbReference type="Pfam" id="PF00590"/>
    </source>
</evidence>
<dbReference type="Pfam" id="PF00590">
    <property type="entry name" value="TP_methylase"/>
    <property type="match status" value="1"/>
</dbReference>
<dbReference type="EMBL" id="JAVVDO010000010">
    <property type="protein sequence ID" value="MDT8331024.1"/>
    <property type="molecule type" value="Genomic_DNA"/>
</dbReference>
<dbReference type="InterPro" id="IPR000878">
    <property type="entry name" value="4pyrrol_Mease"/>
</dbReference>
<dbReference type="NCBIfam" id="TIGR01466">
    <property type="entry name" value="cobJ_cbiH"/>
    <property type="match status" value="1"/>
</dbReference>
<dbReference type="InterPro" id="IPR014776">
    <property type="entry name" value="4pyrrole_Mease_sub2"/>
</dbReference>
<organism evidence="7 8">
    <name type="scientific">Roseomonas gilardii</name>
    <dbReference type="NCBI Taxonomy" id="257708"/>
    <lineage>
        <taxon>Bacteria</taxon>
        <taxon>Pseudomonadati</taxon>
        <taxon>Pseudomonadota</taxon>
        <taxon>Alphaproteobacteria</taxon>
        <taxon>Acetobacterales</taxon>
        <taxon>Roseomonadaceae</taxon>
        <taxon>Roseomonas</taxon>
    </lineage>
</organism>
<evidence type="ECO:0000256" key="4">
    <source>
        <dbReference type="ARBA" id="ARBA00022679"/>
    </source>
</evidence>
<accession>A0ABU3MDQ2</accession>
<dbReference type="Proteomes" id="UP001258945">
    <property type="component" value="Unassembled WGS sequence"/>
</dbReference>
<sequence>MSAAGWLRVIGLGPGAPDLLAPEAAAALEGASDLIGYGPYVARVPDRPGLTRHATDNRVELDRARHALALAAGGGRVAVVSAGDAGVFGMASAVFEALEAGPVEWRGLDIAVIPGISAMFAVAARVGAPLGHDFCAISLSDNLKPWSLVERRLRLAVEAGFAIALYNPISRARAWQLGQALDLLRDMLPGTVPVVFATATTRPEERIDIVPLEQADPGRADMRTLVLVGTEASRLIERPGGRPWLYAPRSAS</sequence>
<protein>
    <submittedName>
        <fullName evidence="7">Precorrin-3B C(17)-methyltransferase</fullName>
        <ecNumber evidence="7">2.1.1.131</ecNumber>
    </submittedName>
</protein>
<dbReference type="EC" id="2.1.1.131" evidence="7"/>
<evidence type="ECO:0000313" key="7">
    <source>
        <dbReference type="EMBL" id="MDT8331024.1"/>
    </source>
</evidence>
<comment type="caution">
    <text evidence="7">The sequence shown here is derived from an EMBL/GenBank/DDBJ whole genome shotgun (WGS) entry which is preliminary data.</text>
</comment>
<dbReference type="Gene3D" id="3.30.950.10">
    <property type="entry name" value="Methyltransferase, Cobalt-precorrin-4 Transmethylase, Domain 2"/>
    <property type="match status" value="1"/>
</dbReference>
<dbReference type="PANTHER" id="PTHR47036:SF1">
    <property type="entry name" value="COBALT-FACTOR III C(17)-METHYLTRANSFERASE-RELATED"/>
    <property type="match status" value="1"/>
</dbReference>
<evidence type="ECO:0000256" key="2">
    <source>
        <dbReference type="ARBA" id="ARBA00022573"/>
    </source>
</evidence>
<dbReference type="GO" id="GO:0030789">
    <property type="term" value="F:precorrin-3B C17-methyltransferase activity"/>
    <property type="evidence" value="ECO:0007669"/>
    <property type="project" value="UniProtKB-EC"/>
</dbReference>
<dbReference type="Gene3D" id="3.40.1010.10">
    <property type="entry name" value="Cobalt-precorrin-4 Transmethylase, Domain 1"/>
    <property type="match status" value="1"/>
</dbReference>
<evidence type="ECO:0000256" key="1">
    <source>
        <dbReference type="ARBA" id="ARBA00004953"/>
    </source>
</evidence>